<dbReference type="Proteomes" id="UP000256310">
    <property type="component" value="Unassembled WGS sequence"/>
</dbReference>
<evidence type="ECO:0000256" key="5">
    <source>
        <dbReference type="ARBA" id="ARBA00022801"/>
    </source>
</evidence>
<dbReference type="InterPro" id="IPR020084">
    <property type="entry name" value="NUDIX_hydrolase_CS"/>
</dbReference>
<dbReference type="GO" id="GO:0006753">
    <property type="term" value="P:nucleoside phosphate metabolic process"/>
    <property type="evidence" value="ECO:0007669"/>
    <property type="project" value="TreeGrafter"/>
</dbReference>
<dbReference type="GO" id="GO:0019693">
    <property type="term" value="P:ribose phosphate metabolic process"/>
    <property type="evidence" value="ECO:0007669"/>
    <property type="project" value="TreeGrafter"/>
</dbReference>
<accession>A0A3D9FGX8</accession>
<name>A0A3D9FGX8_9SPHN</name>
<comment type="cofactor">
    <cofactor evidence="2">
        <name>Mg(2+)</name>
        <dbReference type="ChEBI" id="CHEBI:18420"/>
    </cofactor>
</comment>
<dbReference type="PANTHER" id="PTHR11839">
    <property type="entry name" value="UDP/ADP-SUGAR PYROPHOSPHATASE"/>
    <property type="match status" value="1"/>
</dbReference>
<dbReference type="RefSeq" id="WP_245953778.1">
    <property type="nucleotide sequence ID" value="NZ_QRDP01000004.1"/>
</dbReference>
<dbReference type="CDD" id="cd03424">
    <property type="entry name" value="NUDIX_ADPRase_Nudt5_UGPPase_Nudt14"/>
    <property type="match status" value="1"/>
</dbReference>
<feature type="domain" description="Nudix hydrolase" evidence="8">
    <location>
        <begin position="28"/>
        <end position="167"/>
    </location>
</feature>
<comment type="catalytic activity">
    <reaction evidence="1">
        <text>GDP-alpha-D-mannose + H2O = alpha-D-mannose 1-phosphate + GMP + 2 H(+)</text>
        <dbReference type="Rhea" id="RHEA:27978"/>
        <dbReference type="ChEBI" id="CHEBI:15377"/>
        <dbReference type="ChEBI" id="CHEBI:15378"/>
        <dbReference type="ChEBI" id="CHEBI:57527"/>
        <dbReference type="ChEBI" id="CHEBI:58115"/>
        <dbReference type="ChEBI" id="CHEBI:58409"/>
    </reaction>
</comment>
<evidence type="ECO:0000313" key="10">
    <source>
        <dbReference type="Proteomes" id="UP000256310"/>
    </source>
</evidence>
<dbReference type="PROSITE" id="PS51462">
    <property type="entry name" value="NUDIX"/>
    <property type="match status" value="1"/>
</dbReference>
<dbReference type="Gene3D" id="3.90.79.10">
    <property type="entry name" value="Nucleoside Triphosphate Pyrophosphohydrolase"/>
    <property type="match status" value="1"/>
</dbReference>
<protein>
    <recommendedName>
        <fullName evidence="4">GDP-mannose pyrophosphatase</fullName>
    </recommendedName>
    <alternativeName>
        <fullName evidence="6">GDP-mannose hydrolase</fullName>
    </alternativeName>
    <alternativeName>
        <fullName evidence="7">GDPMK</fullName>
    </alternativeName>
</protein>
<proteinExistence type="inferred from homology"/>
<evidence type="ECO:0000256" key="7">
    <source>
        <dbReference type="ARBA" id="ARBA00032272"/>
    </source>
</evidence>
<sequence length="176" mass="18930">MTESRETHWSGKYLAIHQEGRWEYVSRVRGIGAAVLLAIDSDPAGDHIILVEQYRVPLKANCLELPAGLVGDETAGEAVETAASRELEEETGYRAGRIENLGRFCSSPGMTSETFTMLRASALEKVGEGGGTADENITVHRVALNDIASFVEAKRAEDCVIDVRILLLLGAGMLGA</sequence>
<keyword evidence="5" id="KW-0378">Hydrolase</keyword>
<dbReference type="InterPro" id="IPR000086">
    <property type="entry name" value="NUDIX_hydrolase_dom"/>
</dbReference>
<dbReference type="EMBL" id="QRDP01000004">
    <property type="protein sequence ID" value="RED16812.1"/>
    <property type="molecule type" value="Genomic_DNA"/>
</dbReference>
<evidence type="ECO:0000259" key="8">
    <source>
        <dbReference type="PROSITE" id="PS51462"/>
    </source>
</evidence>
<dbReference type="Pfam" id="PF00293">
    <property type="entry name" value="NUDIX"/>
    <property type="match status" value="1"/>
</dbReference>
<keyword evidence="10" id="KW-1185">Reference proteome</keyword>
<gene>
    <name evidence="9" type="ORF">DFR46_1844</name>
</gene>
<evidence type="ECO:0000256" key="2">
    <source>
        <dbReference type="ARBA" id="ARBA00001946"/>
    </source>
</evidence>
<comment type="similarity">
    <text evidence="3">Belongs to the Nudix hydrolase family. NudK subfamily.</text>
</comment>
<evidence type="ECO:0000256" key="3">
    <source>
        <dbReference type="ARBA" id="ARBA00007275"/>
    </source>
</evidence>
<comment type="caution">
    <text evidence="9">The sequence shown here is derived from an EMBL/GenBank/DDBJ whole genome shotgun (WGS) entry which is preliminary data.</text>
</comment>
<dbReference type="AlphaFoldDB" id="A0A3D9FGX8"/>
<dbReference type="InterPro" id="IPR015797">
    <property type="entry name" value="NUDIX_hydrolase-like_dom_sf"/>
</dbReference>
<evidence type="ECO:0000256" key="4">
    <source>
        <dbReference type="ARBA" id="ARBA00016377"/>
    </source>
</evidence>
<dbReference type="GO" id="GO:0016787">
    <property type="term" value="F:hydrolase activity"/>
    <property type="evidence" value="ECO:0007669"/>
    <property type="project" value="UniProtKB-KW"/>
</dbReference>
<dbReference type="SUPFAM" id="SSF55811">
    <property type="entry name" value="Nudix"/>
    <property type="match status" value="1"/>
</dbReference>
<evidence type="ECO:0000256" key="1">
    <source>
        <dbReference type="ARBA" id="ARBA00000847"/>
    </source>
</evidence>
<dbReference type="PANTHER" id="PTHR11839:SF18">
    <property type="entry name" value="NUDIX HYDROLASE DOMAIN-CONTAINING PROTEIN"/>
    <property type="match status" value="1"/>
</dbReference>
<dbReference type="PROSITE" id="PS00893">
    <property type="entry name" value="NUDIX_BOX"/>
    <property type="match status" value="1"/>
</dbReference>
<evidence type="ECO:0000256" key="6">
    <source>
        <dbReference type="ARBA" id="ARBA00032162"/>
    </source>
</evidence>
<reference evidence="9 10" key="1">
    <citation type="submission" date="2018-07" db="EMBL/GenBank/DDBJ databases">
        <title>Genomic Encyclopedia of Type Strains, Phase IV (KMG-IV): sequencing the most valuable type-strain genomes for metagenomic binning, comparative biology and taxonomic classification.</title>
        <authorList>
            <person name="Goeker M."/>
        </authorList>
    </citation>
    <scope>NUCLEOTIDE SEQUENCE [LARGE SCALE GENOMIC DNA]</scope>
    <source>
        <strain evidence="9 10">DSM 26725</strain>
    </source>
</reference>
<evidence type="ECO:0000313" key="9">
    <source>
        <dbReference type="EMBL" id="RED16812.1"/>
    </source>
</evidence>
<organism evidence="9 10">
    <name type="scientific">Parasphingopyxis lamellibrachiae</name>
    <dbReference type="NCBI Taxonomy" id="680125"/>
    <lineage>
        <taxon>Bacteria</taxon>
        <taxon>Pseudomonadati</taxon>
        <taxon>Pseudomonadota</taxon>
        <taxon>Alphaproteobacteria</taxon>
        <taxon>Sphingomonadales</taxon>
        <taxon>Sphingomonadaceae</taxon>
        <taxon>Parasphingopyxis</taxon>
    </lineage>
</organism>